<feature type="chain" id="PRO_5038168611" description="Efflux transporter outer membrane subunit" evidence="2">
    <location>
        <begin position="27"/>
        <end position="465"/>
    </location>
</feature>
<evidence type="ECO:0000256" key="2">
    <source>
        <dbReference type="RuleBase" id="RU362097"/>
    </source>
</evidence>
<keyword evidence="2" id="KW-0732">Signal</keyword>
<dbReference type="GO" id="GO:0015562">
    <property type="term" value="F:efflux transmembrane transporter activity"/>
    <property type="evidence" value="ECO:0007669"/>
    <property type="project" value="InterPro"/>
</dbReference>
<dbReference type="Pfam" id="PF02321">
    <property type="entry name" value="OEP"/>
    <property type="match status" value="2"/>
</dbReference>
<name>A0A918UPJ3_9CAUL</name>
<protein>
    <recommendedName>
        <fullName evidence="6">Efflux transporter outer membrane subunit</fullName>
    </recommendedName>
</protein>
<evidence type="ECO:0000256" key="3">
    <source>
        <dbReference type="SAM" id="Coils"/>
    </source>
</evidence>
<proteinExistence type="inferred from homology"/>
<feature type="signal peptide" evidence="2">
    <location>
        <begin position="1"/>
        <end position="26"/>
    </location>
</feature>
<comment type="caution">
    <text evidence="4">The sequence shown here is derived from an EMBL/GenBank/DDBJ whole genome shotgun (WGS) entry which is preliminary data.</text>
</comment>
<keyword evidence="2" id="KW-0812">Transmembrane</keyword>
<organism evidence="4 5">
    <name type="scientific">Asticcacaulis endophyticus</name>
    <dbReference type="NCBI Taxonomy" id="1395890"/>
    <lineage>
        <taxon>Bacteria</taxon>
        <taxon>Pseudomonadati</taxon>
        <taxon>Pseudomonadota</taxon>
        <taxon>Alphaproteobacteria</taxon>
        <taxon>Caulobacterales</taxon>
        <taxon>Caulobacteraceae</taxon>
        <taxon>Asticcacaulis</taxon>
    </lineage>
</organism>
<reference evidence="4" key="1">
    <citation type="journal article" date="2014" name="Int. J. Syst. Evol. Microbiol.">
        <title>Complete genome sequence of Corynebacterium casei LMG S-19264T (=DSM 44701T), isolated from a smear-ripened cheese.</title>
        <authorList>
            <consortium name="US DOE Joint Genome Institute (JGI-PGF)"/>
            <person name="Walter F."/>
            <person name="Albersmeier A."/>
            <person name="Kalinowski J."/>
            <person name="Ruckert C."/>
        </authorList>
    </citation>
    <scope>NUCLEOTIDE SEQUENCE</scope>
    <source>
        <strain evidence="4">KCTC 32296</strain>
    </source>
</reference>
<dbReference type="AlphaFoldDB" id="A0A918UPJ3"/>
<dbReference type="SUPFAM" id="SSF56954">
    <property type="entry name" value="Outer membrane efflux proteins (OEP)"/>
    <property type="match status" value="1"/>
</dbReference>
<evidence type="ECO:0008006" key="6">
    <source>
        <dbReference type="Google" id="ProtNLM"/>
    </source>
</evidence>
<feature type="coiled-coil region" evidence="3">
    <location>
        <begin position="388"/>
        <end position="444"/>
    </location>
</feature>
<dbReference type="NCBIfam" id="TIGR01845">
    <property type="entry name" value="outer_NodT"/>
    <property type="match status" value="1"/>
</dbReference>
<dbReference type="RefSeq" id="WP_189485028.1">
    <property type="nucleotide sequence ID" value="NZ_BMZB01000001.1"/>
</dbReference>
<sequence length="465" mass="49914">MLKSITTLSLAALLLAGCATEPLNSAALTAPPLAFKGEAAPATAATPPLAMGQWWKVFADPTLDGLIERSLARNTDIRIAAARLEQSKALVKSARSSLFPQAGIGYGASRATEIGQDPKASTLHSAGIDLSYEVDITGKLFSAARAARLDAQASEALLDDTRLLITGSVAETYFALRALDEERAIVRETLAAYRTTLDVTQRRFEAGDVAELDVARLQTEVSSNESELLALDRQRAQIENALAVLTGEMATTFDVESQSWASQPWAGHVPVVPAGIPSDVLKRRPDVQAAELSMQAAQRRVGIAKAAWFPSLTLTASGGYASSDLSDLFEDAGRNWSLTGLLAQAIFDGGRRNADIALAKGDLEIAFAGYQQQVLVAFADVEDQLAARQTLEAQARTQTEALNAASRALNLSQSRYRNGYVSQLDLLDAQRSELRTRRQALQVKAAQYQSSVRLIRALGGDWNTI</sequence>
<keyword evidence="2" id="KW-0564">Palmitate</keyword>
<reference evidence="4" key="2">
    <citation type="submission" date="2020-09" db="EMBL/GenBank/DDBJ databases">
        <authorList>
            <person name="Sun Q."/>
            <person name="Kim S."/>
        </authorList>
    </citation>
    <scope>NUCLEOTIDE SEQUENCE</scope>
    <source>
        <strain evidence="4">KCTC 32296</strain>
    </source>
</reference>
<keyword evidence="5" id="KW-1185">Reference proteome</keyword>
<dbReference type="PANTHER" id="PTHR30203">
    <property type="entry name" value="OUTER MEMBRANE CATION EFFLUX PROTEIN"/>
    <property type="match status" value="1"/>
</dbReference>
<comment type="similarity">
    <text evidence="1 2">Belongs to the outer membrane factor (OMF) (TC 1.B.17) family.</text>
</comment>
<dbReference type="EMBL" id="BMZB01000001">
    <property type="protein sequence ID" value="GGZ24865.1"/>
    <property type="molecule type" value="Genomic_DNA"/>
</dbReference>
<dbReference type="InterPro" id="IPR010131">
    <property type="entry name" value="MdtP/NodT-like"/>
</dbReference>
<keyword evidence="2" id="KW-0449">Lipoprotein</keyword>
<comment type="subcellular location">
    <subcellularLocation>
        <location evidence="2">Cell membrane</location>
        <topology evidence="2">Lipid-anchor</topology>
    </subcellularLocation>
</comment>
<evidence type="ECO:0000313" key="5">
    <source>
        <dbReference type="Proteomes" id="UP000662572"/>
    </source>
</evidence>
<dbReference type="Gene3D" id="1.20.1600.10">
    <property type="entry name" value="Outer membrane efflux proteins (OEP)"/>
    <property type="match status" value="1"/>
</dbReference>
<accession>A0A918UPJ3</accession>
<dbReference type="PROSITE" id="PS51257">
    <property type="entry name" value="PROKAR_LIPOPROTEIN"/>
    <property type="match status" value="1"/>
</dbReference>
<evidence type="ECO:0000313" key="4">
    <source>
        <dbReference type="EMBL" id="GGZ24865.1"/>
    </source>
</evidence>
<dbReference type="Proteomes" id="UP000662572">
    <property type="component" value="Unassembled WGS sequence"/>
</dbReference>
<keyword evidence="2" id="KW-0472">Membrane</keyword>
<dbReference type="InterPro" id="IPR003423">
    <property type="entry name" value="OMP_efflux"/>
</dbReference>
<dbReference type="PANTHER" id="PTHR30203:SF33">
    <property type="entry name" value="BLR4455 PROTEIN"/>
    <property type="match status" value="1"/>
</dbReference>
<evidence type="ECO:0000256" key="1">
    <source>
        <dbReference type="ARBA" id="ARBA00007613"/>
    </source>
</evidence>
<keyword evidence="2" id="KW-1134">Transmembrane beta strand</keyword>
<keyword evidence="3" id="KW-0175">Coiled coil</keyword>
<gene>
    <name evidence="4" type="ORF">GCM10011273_07680</name>
</gene>
<dbReference type="GO" id="GO:0005886">
    <property type="term" value="C:plasma membrane"/>
    <property type="evidence" value="ECO:0007669"/>
    <property type="project" value="UniProtKB-SubCell"/>
</dbReference>
<dbReference type="Gene3D" id="2.20.200.10">
    <property type="entry name" value="Outer membrane efflux proteins (OEP)"/>
    <property type="match status" value="1"/>
</dbReference>